<keyword evidence="1" id="KW-0175">Coiled coil</keyword>
<feature type="region of interest" description="Disordered" evidence="2">
    <location>
        <begin position="275"/>
        <end position="298"/>
    </location>
</feature>
<dbReference type="EMBL" id="LGRX02007011">
    <property type="protein sequence ID" value="KAK3275792.1"/>
    <property type="molecule type" value="Genomic_DNA"/>
</dbReference>
<evidence type="ECO:0000256" key="1">
    <source>
        <dbReference type="SAM" id="Coils"/>
    </source>
</evidence>
<organism evidence="3 4">
    <name type="scientific">Cymbomonas tetramitiformis</name>
    <dbReference type="NCBI Taxonomy" id="36881"/>
    <lineage>
        <taxon>Eukaryota</taxon>
        <taxon>Viridiplantae</taxon>
        <taxon>Chlorophyta</taxon>
        <taxon>Pyramimonadophyceae</taxon>
        <taxon>Pyramimonadales</taxon>
        <taxon>Pyramimonadaceae</taxon>
        <taxon>Cymbomonas</taxon>
    </lineage>
</organism>
<evidence type="ECO:0000256" key="2">
    <source>
        <dbReference type="SAM" id="MobiDB-lite"/>
    </source>
</evidence>
<feature type="coiled-coil region" evidence="1">
    <location>
        <begin position="450"/>
        <end position="484"/>
    </location>
</feature>
<sequence length="723" mass="79773">MAAVNHGPPVSLDGLLPTKTIPVMDASQFEELRSLLDWLTKSTRDHTVRLNVLSENVMNGRKVEDDIARMHLETETLKEAYEASEERASSMESRLDQFESNLAQKCDLETGDVEARRKLEAVALLGGRVSGLEVAVQDAQTAAVNEKNHAKVENLKLQERLQDHSGRLSDIEAGPAGQLKAAGISVDTLAELPQKVEDLREELNQQVQMLSVSQPAPAPEAPMASEAPAPSDSSLRVDRQLGVLTVGQQTLEEKTARLGDQIKAMKAALRDVKRGAGGADMSSSQSSEKAGGGDSGSAAEALEATYTMQTALDEMQGKMRVLEENNRQMSTEMEELFHDMNKKIADKVDIVKVQELLSKNKPKGVKKFSVESMLKKAPGEEQLMELTEMLQDMSERVDNTDSQLGLINGRLGSVELAASSKSDTDRIQKKMDELRVSVENRLANFEAAGTATLRKRVDSSEKELQELQESLAKLRNVIDEHGGALQDMDDSHAHYVKRDEYQNMVHVMNSAIDEKADKEMVNNFMKLSHQAPTSTRSMDDEQEARWTQMLKTLQELQTVLGKKAERGEVSGLRAQMDAAKVELNAVKLLAKTAVEIPRVPDLSAEMAEIKEKVETAHAISEQIQTRAATFLTAHDLKPLRTLSDKVDLKADKTDLLKLGQEIGNNSHVKSGTIAEFTLQLEQLGDIIQSNSEQLKRKAAASDITQLQHNLDELRHNVQENTSK</sequence>
<accession>A0AAE0L8H9</accession>
<keyword evidence="4" id="KW-1185">Reference proteome</keyword>
<comment type="caution">
    <text evidence="3">The sequence shown here is derived from an EMBL/GenBank/DDBJ whole genome shotgun (WGS) entry which is preliminary data.</text>
</comment>
<dbReference type="AlphaFoldDB" id="A0AAE0L8H9"/>
<protein>
    <submittedName>
        <fullName evidence="3">Uncharacterized protein</fullName>
    </submittedName>
</protein>
<reference evidence="3 4" key="1">
    <citation type="journal article" date="2015" name="Genome Biol. Evol.">
        <title>Comparative Genomics of a Bacterivorous Green Alga Reveals Evolutionary Causalities and Consequences of Phago-Mixotrophic Mode of Nutrition.</title>
        <authorList>
            <person name="Burns J.A."/>
            <person name="Paasch A."/>
            <person name="Narechania A."/>
            <person name="Kim E."/>
        </authorList>
    </citation>
    <scope>NUCLEOTIDE SEQUENCE [LARGE SCALE GENOMIC DNA]</scope>
    <source>
        <strain evidence="3 4">PLY_AMNH</strain>
    </source>
</reference>
<feature type="non-terminal residue" evidence="3">
    <location>
        <position position="723"/>
    </location>
</feature>
<dbReference type="Proteomes" id="UP001190700">
    <property type="component" value="Unassembled WGS sequence"/>
</dbReference>
<proteinExistence type="predicted"/>
<gene>
    <name evidence="3" type="ORF">CYMTET_16098</name>
</gene>
<evidence type="ECO:0000313" key="4">
    <source>
        <dbReference type="Proteomes" id="UP001190700"/>
    </source>
</evidence>
<name>A0AAE0L8H9_9CHLO</name>
<evidence type="ECO:0000313" key="3">
    <source>
        <dbReference type="EMBL" id="KAK3275792.1"/>
    </source>
</evidence>
<feature type="coiled-coil region" evidence="1">
    <location>
        <begin position="312"/>
        <end position="339"/>
    </location>
</feature>
<feature type="coiled-coil region" evidence="1">
    <location>
        <begin position="696"/>
        <end position="723"/>
    </location>
</feature>
<feature type="compositionally biased region" description="Low complexity" evidence="2">
    <location>
        <begin position="221"/>
        <end position="231"/>
    </location>
</feature>
<feature type="coiled-coil region" evidence="1">
    <location>
        <begin position="74"/>
        <end position="101"/>
    </location>
</feature>
<feature type="region of interest" description="Disordered" evidence="2">
    <location>
        <begin position="213"/>
        <end position="234"/>
    </location>
</feature>